<evidence type="ECO:0000313" key="2">
    <source>
        <dbReference type="Proteomes" id="UP001143480"/>
    </source>
</evidence>
<dbReference type="Proteomes" id="UP001143480">
    <property type="component" value="Unassembled WGS sequence"/>
</dbReference>
<keyword evidence="2" id="KW-1185">Reference proteome</keyword>
<gene>
    <name evidence="1" type="ORF">GCM10017581_004100</name>
</gene>
<accession>A0A9W6KEN6</accession>
<dbReference type="AlphaFoldDB" id="A0A9W6KEN6"/>
<organism evidence="1 2">
    <name type="scientific">Dactylosporangium matsuzakiense</name>
    <dbReference type="NCBI Taxonomy" id="53360"/>
    <lineage>
        <taxon>Bacteria</taxon>
        <taxon>Bacillati</taxon>
        <taxon>Actinomycetota</taxon>
        <taxon>Actinomycetes</taxon>
        <taxon>Micromonosporales</taxon>
        <taxon>Micromonosporaceae</taxon>
        <taxon>Dactylosporangium</taxon>
    </lineage>
</organism>
<sequence length="171" mass="17747">MATIIDLDQPATESVAPQRKRARLVLGAVALAAAAGVAGWQAPNAVAAITKPTYLGEDAAKVATALACDGYTKAGRHDETVYKYRDQGTCTINGTVVTITTFDAAADQRTFEAVMQTVIPVLHPTWKGASYAAGEGWNVADARNLTPEIATLVVQRLGEGATHVIPAGAAS</sequence>
<proteinExistence type="predicted"/>
<reference evidence="1" key="1">
    <citation type="journal article" date="2014" name="Int. J. Syst. Evol. Microbiol.">
        <title>Complete genome sequence of Corynebacterium casei LMG S-19264T (=DSM 44701T), isolated from a smear-ripened cheese.</title>
        <authorList>
            <consortium name="US DOE Joint Genome Institute (JGI-PGF)"/>
            <person name="Walter F."/>
            <person name="Albersmeier A."/>
            <person name="Kalinowski J."/>
            <person name="Ruckert C."/>
        </authorList>
    </citation>
    <scope>NUCLEOTIDE SEQUENCE</scope>
    <source>
        <strain evidence="1">VKM Ac-1321</strain>
    </source>
</reference>
<name>A0A9W6KEN6_9ACTN</name>
<protein>
    <submittedName>
        <fullName evidence="1">Uncharacterized protein</fullName>
    </submittedName>
</protein>
<comment type="caution">
    <text evidence="1">The sequence shown here is derived from an EMBL/GenBank/DDBJ whole genome shotgun (WGS) entry which is preliminary data.</text>
</comment>
<evidence type="ECO:0000313" key="1">
    <source>
        <dbReference type="EMBL" id="GLK98669.1"/>
    </source>
</evidence>
<reference evidence="1" key="2">
    <citation type="submission" date="2023-01" db="EMBL/GenBank/DDBJ databases">
        <authorList>
            <person name="Sun Q."/>
            <person name="Evtushenko L."/>
        </authorList>
    </citation>
    <scope>NUCLEOTIDE SEQUENCE</scope>
    <source>
        <strain evidence="1">VKM Ac-1321</strain>
    </source>
</reference>
<dbReference type="EMBL" id="BSFP01000002">
    <property type="protein sequence ID" value="GLK98669.1"/>
    <property type="molecule type" value="Genomic_DNA"/>
</dbReference>
<dbReference type="RefSeq" id="WP_223100724.1">
    <property type="nucleotide sequence ID" value="NZ_BAAAXA010000001.1"/>
</dbReference>